<dbReference type="GO" id="GO:0043169">
    <property type="term" value="F:cation binding"/>
    <property type="evidence" value="ECO:0007669"/>
    <property type="project" value="InterPro"/>
</dbReference>
<dbReference type="UniPathway" id="UPA00164"/>
<comment type="pathway">
    <text evidence="4 12">Glycan biosynthesis; glycogen biosynthesis.</text>
</comment>
<feature type="domain" description="Glycosyl hydrolase family 13 catalytic" evidence="15">
    <location>
        <begin position="986"/>
        <end position="1350"/>
    </location>
</feature>
<evidence type="ECO:0000256" key="12">
    <source>
        <dbReference type="HAMAP-Rule" id="MF_00685"/>
    </source>
</evidence>
<evidence type="ECO:0000256" key="9">
    <source>
        <dbReference type="ARBA" id="ARBA00022679"/>
    </source>
</evidence>
<evidence type="ECO:0000256" key="4">
    <source>
        <dbReference type="ARBA" id="ARBA00004964"/>
    </source>
</evidence>
<dbReference type="NCBIfam" id="NF003811">
    <property type="entry name" value="PRK05402.1"/>
    <property type="match status" value="1"/>
</dbReference>
<dbReference type="InterPro" id="IPR017853">
    <property type="entry name" value="GH"/>
</dbReference>
<evidence type="ECO:0000256" key="1">
    <source>
        <dbReference type="ARBA" id="ARBA00000439"/>
    </source>
</evidence>
<dbReference type="InterPro" id="IPR014756">
    <property type="entry name" value="Ig_E-set"/>
</dbReference>
<evidence type="ECO:0000256" key="13">
    <source>
        <dbReference type="RuleBase" id="RU361207"/>
    </source>
</evidence>
<comment type="function">
    <text evidence="3 12">Catalyzes the formation of the alpha-1,6-glucosidic linkages in glycogen by scission of a 1,4-alpha-linked oligosaccharide from growing alpha-1,4-glucan chains and the subsequent attachment of the oligosaccharide to the alpha-1,6 position.</text>
</comment>
<dbReference type="SUPFAM" id="SSF51011">
    <property type="entry name" value="Glycosyl hydrolase domain"/>
    <property type="match status" value="1"/>
</dbReference>
<dbReference type="Gene3D" id="3.20.20.80">
    <property type="entry name" value="Glycosidases"/>
    <property type="match status" value="2"/>
</dbReference>
<dbReference type="EMBL" id="UGGZ01000001">
    <property type="protein sequence ID" value="STO37774.1"/>
    <property type="molecule type" value="Genomic_DNA"/>
</dbReference>
<comment type="catalytic activity">
    <reaction evidence="1 13">
        <text>Transfers a segment of a (1-&gt;4)-alpha-D-glucan to a new position in an acceptor, which may be glucose or a (1-&gt;4)-alpha-D-glucan.</text>
        <dbReference type="EC" id="2.4.1.25"/>
    </reaction>
</comment>
<keyword evidence="11 12" id="KW-0119">Carbohydrate metabolism</keyword>
<comment type="catalytic activity">
    <reaction evidence="2 12">
        <text>Transfers a segment of a (1-&gt;4)-alpha-D-glucan chain to a primary hydroxy group in a similar glucan chain.</text>
        <dbReference type="EC" id="2.4.1.18"/>
    </reaction>
</comment>
<reference evidence="16 17" key="1">
    <citation type="submission" date="2018-06" db="EMBL/GenBank/DDBJ databases">
        <authorList>
            <consortium name="Pathogen Informatics"/>
            <person name="Doyle S."/>
        </authorList>
    </citation>
    <scope>NUCLEOTIDE SEQUENCE [LARGE SCALE GENOMIC DNA]</scope>
    <source>
        <strain evidence="16 17">NCTC11413</strain>
    </source>
</reference>
<dbReference type="NCBIfam" id="TIGR01515">
    <property type="entry name" value="branching_enzym"/>
    <property type="match status" value="1"/>
</dbReference>
<feature type="active site" description="Nucleophile" evidence="12">
    <location>
        <position position="1144"/>
    </location>
</feature>
<dbReference type="GO" id="GO:0004553">
    <property type="term" value="F:hydrolase activity, hydrolyzing O-glycosyl compounds"/>
    <property type="evidence" value="ECO:0007669"/>
    <property type="project" value="InterPro"/>
</dbReference>
<dbReference type="NCBIfam" id="NF008967">
    <property type="entry name" value="PRK12313.1"/>
    <property type="match status" value="1"/>
</dbReference>
<dbReference type="FunFam" id="2.60.40.10:FF:000169">
    <property type="entry name" value="1,4-alpha-glucan branching enzyme GlgB"/>
    <property type="match status" value="1"/>
</dbReference>
<keyword evidence="9 12" id="KW-0808">Transferase</keyword>
<keyword evidence="10 12" id="KW-0320">Glycogen biosynthesis</keyword>
<protein>
    <recommendedName>
        <fullName evidence="12">1,4-alpha-glucan branching enzyme GlgB</fullName>
        <ecNumber evidence="12">2.4.1.18</ecNumber>
    </recommendedName>
    <alternativeName>
        <fullName evidence="12">1,4-alpha-D-glucan:1,4-alpha-D-glucan 6-glucosyl-transferase</fullName>
    </alternativeName>
    <alternativeName>
        <fullName evidence="12">Alpha-(1-&gt;4)-glucan branching enzyme</fullName>
    </alternativeName>
    <alternativeName>
        <fullName evidence="12">Glycogen branching enzyme</fullName>
        <shortName evidence="12">BE</shortName>
    </alternativeName>
</protein>
<dbReference type="Pfam" id="PF22019">
    <property type="entry name" value="GlgB_N"/>
    <property type="match status" value="1"/>
</dbReference>
<evidence type="ECO:0000256" key="2">
    <source>
        <dbReference type="ARBA" id="ARBA00000826"/>
    </source>
</evidence>
<dbReference type="HAMAP" id="MF_00685">
    <property type="entry name" value="GlgB"/>
    <property type="match status" value="1"/>
</dbReference>
<dbReference type="EC" id="2.4.1.18" evidence="12"/>
<dbReference type="InterPro" id="IPR006047">
    <property type="entry name" value="GH13_cat_dom"/>
</dbReference>
<evidence type="ECO:0000256" key="8">
    <source>
        <dbReference type="ARBA" id="ARBA00022676"/>
    </source>
</evidence>
<dbReference type="PANTHER" id="PTHR43651">
    <property type="entry name" value="1,4-ALPHA-GLUCAN-BRANCHING ENZYME"/>
    <property type="match status" value="1"/>
</dbReference>
<dbReference type="Pfam" id="PF02806">
    <property type="entry name" value="Alpha-amylase_C"/>
    <property type="match status" value="1"/>
</dbReference>
<evidence type="ECO:0000256" key="14">
    <source>
        <dbReference type="SAM" id="MobiDB-lite"/>
    </source>
</evidence>
<dbReference type="InterPro" id="IPR013783">
    <property type="entry name" value="Ig-like_fold"/>
</dbReference>
<name>A0A377H5K3_9PAST</name>
<dbReference type="InterPro" id="IPR004193">
    <property type="entry name" value="Glyco_hydro_13_N"/>
</dbReference>
<feature type="region of interest" description="Disordered" evidence="14">
    <location>
        <begin position="1474"/>
        <end position="1528"/>
    </location>
</feature>
<keyword evidence="7 12" id="KW-0321">Glycogen metabolism</keyword>
<evidence type="ECO:0000256" key="7">
    <source>
        <dbReference type="ARBA" id="ARBA00022600"/>
    </source>
</evidence>
<evidence type="ECO:0000256" key="10">
    <source>
        <dbReference type="ARBA" id="ARBA00023056"/>
    </source>
</evidence>
<evidence type="ECO:0000256" key="5">
    <source>
        <dbReference type="ARBA" id="ARBA00005684"/>
    </source>
</evidence>
<feature type="active site" description="Proton donor" evidence="12">
    <location>
        <position position="1197"/>
    </location>
</feature>
<organism evidence="16 17">
    <name type="scientific">Gallibacterium anatis</name>
    <dbReference type="NCBI Taxonomy" id="750"/>
    <lineage>
        <taxon>Bacteria</taxon>
        <taxon>Pseudomonadati</taxon>
        <taxon>Pseudomonadota</taxon>
        <taxon>Gammaproteobacteria</taxon>
        <taxon>Pasteurellales</taxon>
        <taxon>Pasteurellaceae</taxon>
        <taxon>Gallibacterium</taxon>
    </lineage>
</organism>
<dbReference type="SMART" id="SM00642">
    <property type="entry name" value="Aamy"/>
    <property type="match status" value="1"/>
</dbReference>
<comment type="subunit">
    <text evidence="12">Monomer.</text>
</comment>
<dbReference type="InterPro" id="IPR006407">
    <property type="entry name" value="GlgB"/>
</dbReference>
<dbReference type="Pfam" id="PF02446">
    <property type="entry name" value="Glyco_hydro_77"/>
    <property type="match status" value="1"/>
</dbReference>
<dbReference type="Proteomes" id="UP000254232">
    <property type="component" value="Unassembled WGS sequence"/>
</dbReference>
<dbReference type="CDD" id="cd02855">
    <property type="entry name" value="E_set_GBE_prok_N"/>
    <property type="match status" value="1"/>
</dbReference>
<accession>A0A377H5K3</accession>
<dbReference type="GO" id="GO:0004134">
    <property type="term" value="F:4-alpha-glucanotransferase activity"/>
    <property type="evidence" value="ECO:0007669"/>
    <property type="project" value="UniProtKB-EC"/>
</dbReference>
<sequence length="1528" mass="175302">MKYVVEILLYFVENLVELSTSGSSNGLISRRSQLEQQARAVGVSPFYYTLEGQKIDVDDAVLSQLISWLKPEQNSVGQFKNIFVLNAETVEYLDWQKLNFADDEIPYQLLNENNEKIENSWDFQSREYIKFMPLSMGYYYLITNYARYCLLVAPAKIYQPTLLSNGNKVSGLNVQLYSLRSSRNWGIGDLADLEAIAVEYAKDGIDFIGINPLHALFPAHPEWASPYSPSSRRWLNPIYLAVDLLPEATSSAFITWFNDNSVQQQLAQLQDCAWVDYSGVWQLKLAALRVAYQAFKREGQFAARRQAFSQFVAQQGEPLYLHGLFETLDRAFSQQQKEEDDDQLLGWFAWDKAYQNPNSETMKQFAAEHKTQIEFYMWLQWLMHDQLSAVRKSVAQSGVKLGLYGDLAVGVARGGSDTWCDRQLFCLQASVGAPPDELGPAGQNWQLPPLQPQQLRALGYQPLIKLWRANMLNYGILRIDHVMALYRLWWITSGNNAANGAYVHYPIDEMMAVLAIESHRCHCLIVGEDLGIVPPEVRQWLDRYGVYSYAVMYFNRGYDGYLLPEQYKKNALAVVSTHDLPPLSGFWQSTDIETMYQLGVLQQDKYEKALQQRSDDKLRFIQTLKQAKLLPTFPRDFSLTNELNLAIHQLGAVSESQLFALQPENLLGVTSSFNIPGVAKAYPNWRYRLPNSLLDPKIIQELHRNLRQIIATRQTLPTEVAAECYQDSLKFILLGKNSMVTLDYNQIEQLFNAVHADPFSFLGLHMTEQGLIIRALLPNAKQVEIYNRDRNHCLATMKAVDERGFFVALLPHSEVNLHYVFKIQYENSAEAIYQEDPYRFPSCLFELDNWLLKEGTHHRPYEAMGAHLTENSYVAGVNFSVWAPNARRVSVVGDFNQWDGRRHVMRFHQESGIWEIFIPEVNEGSLYKFEILDANGDLRLKSDPYAFAAQLRPETASVVTKLPPKQPYNAERAKANAIDAPISIYEVHLGSWRRNLENNYWLSYEQIADELIAYVKEMGFTHIELLPLSEFPFDGSWGYQPLGLYAPTSRFGDAKGLCHFLEKAHEAGIYVLLDWVVGHFPTDDYGLRKFDGTALYEHADPREGYHQDWNTLIYNFGRNEVRNYLTGNALYWVERYGFDGLRVDAVASMIYRDYSRANGEWIPNQYGGRENLEAINFLQRTNALLQDEQRGVLAIAEESTAFPGVSHDTQSGGLGFQFKWNMGWMNDTLRYMKLDPIYRKYHHNLLTFGMMYQYSEHFVLPLSHDEVVHGKGSLLSKMPGDCWKQFANLRVYYGYMWGFPGKKLLFMGNEFAQGREWNYQESLDWFLLNEEYDGWHNGVQKWVRDLNHLYQRHPALWQQDQHPNGFEWLVVDDAEQSVLVFARYAKNGDTVVVVCNFTPEVRHNYRFGVRKAGFYREVLNSDDVSYKGSGVNNGEGVWSEKIESHGKANSISIDVPPLGASYFVLENAEEDETDDAELAEATKAEQAVTVAPKGKESLSDTNNSKVSKTASKRKPAKKARSVKRKTSK</sequence>
<dbReference type="Pfam" id="PF02922">
    <property type="entry name" value="CBM_48"/>
    <property type="match status" value="1"/>
</dbReference>
<dbReference type="GO" id="GO:0005829">
    <property type="term" value="C:cytosol"/>
    <property type="evidence" value="ECO:0007669"/>
    <property type="project" value="TreeGrafter"/>
</dbReference>
<dbReference type="SUPFAM" id="SSF51445">
    <property type="entry name" value="(Trans)glycosidases"/>
    <property type="match status" value="2"/>
</dbReference>
<evidence type="ECO:0000313" key="16">
    <source>
        <dbReference type="EMBL" id="STO37774.1"/>
    </source>
</evidence>
<gene>
    <name evidence="12 16" type="primary">glgB</name>
    <name evidence="16" type="ORF">NCTC11413_00892</name>
</gene>
<dbReference type="GO" id="GO:0003844">
    <property type="term" value="F:1,4-alpha-glucan branching enzyme activity"/>
    <property type="evidence" value="ECO:0007669"/>
    <property type="project" value="UniProtKB-UniRule"/>
</dbReference>
<comment type="similarity">
    <text evidence="5 13">Belongs to the disproportionating enzyme family.</text>
</comment>
<dbReference type="InterPro" id="IPR013780">
    <property type="entry name" value="Glyco_hydro_b"/>
</dbReference>
<evidence type="ECO:0000256" key="3">
    <source>
        <dbReference type="ARBA" id="ARBA00002953"/>
    </source>
</evidence>
<dbReference type="GO" id="GO:0005978">
    <property type="term" value="P:glycogen biosynthetic process"/>
    <property type="evidence" value="ECO:0007669"/>
    <property type="project" value="UniProtKB-UniRule"/>
</dbReference>
<keyword evidence="8 12" id="KW-0328">Glycosyltransferase</keyword>
<dbReference type="Gene3D" id="2.60.40.1180">
    <property type="entry name" value="Golgi alpha-mannosidase II"/>
    <property type="match status" value="1"/>
</dbReference>
<dbReference type="InterPro" id="IPR054169">
    <property type="entry name" value="GlgB_N"/>
</dbReference>
<comment type="similarity">
    <text evidence="6 12">Belongs to the glycosyl hydrolase 13 family. GlgB subfamily.</text>
</comment>
<evidence type="ECO:0000259" key="15">
    <source>
        <dbReference type="SMART" id="SM00642"/>
    </source>
</evidence>
<dbReference type="SUPFAM" id="SSF81296">
    <property type="entry name" value="E set domains"/>
    <property type="match status" value="2"/>
</dbReference>
<feature type="compositionally biased region" description="Basic residues" evidence="14">
    <location>
        <begin position="1510"/>
        <end position="1528"/>
    </location>
</feature>
<proteinExistence type="inferred from homology"/>
<dbReference type="Pfam" id="PF00128">
    <property type="entry name" value="Alpha-amylase"/>
    <property type="match status" value="1"/>
</dbReference>
<dbReference type="FunFam" id="2.60.40.1180:FF:000002">
    <property type="entry name" value="1,4-alpha-glucan branching enzyme GlgB"/>
    <property type="match status" value="1"/>
</dbReference>
<evidence type="ECO:0000313" key="17">
    <source>
        <dbReference type="Proteomes" id="UP000254232"/>
    </source>
</evidence>
<evidence type="ECO:0000256" key="11">
    <source>
        <dbReference type="ARBA" id="ARBA00023277"/>
    </source>
</evidence>
<evidence type="ECO:0000256" key="6">
    <source>
        <dbReference type="ARBA" id="ARBA00009000"/>
    </source>
</evidence>
<dbReference type="NCBIfam" id="TIGR00217">
    <property type="entry name" value="malQ"/>
    <property type="match status" value="1"/>
</dbReference>
<dbReference type="InterPro" id="IPR006048">
    <property type="entry name" value="A-amylase/branching_C"/>
</dbReference>
<dbReference type="CDD" id="cd11322">
    <property type="entry name" value="AmyAc_Glg_BE"/>
    <property type="match status" value="1"/>
</dbReference>
<dbReference type="Gene3D" id="2.60.40.10">
    <property type="entry name" value="Immunoglobulins"/>
    <property type="match status" value="2"/>
</dbReference>
<dbReference type="InterPro" id="IPR003385">
    <property type="entry name" value="Glyco_hydro_77"/>
</dbReference>
<dbReference type="InterPro" id="IPR044143">
    <property type="entry name" value="GlgB_N_E_set_prok"/>
</dbReference>
<dbReference type="PANTHER" id="PTHR43651:SF3">
    <property type="entry name" value="1,4-ALPHA-GLUCAN-BRANCHING ENZYME"/>
    <property type="match status" value="1"/>
</dbReference>
<dbReference type="FunFam" id="3.20.20.80:FF:000003">
    <property type="entry name" value="1,4-alpha-glucan branching enzyme GlgB"/>
    <property type="match status" value="1"/>
</dbReference>